<dbReference type="AlphaFoldDB" id="A0A084SPV6"/>
<accession>A0A084SPV6</accession>
<dbReference type="EMBL" id="JPMI01000209">
    <property type="protein sequence ID" value="KFA90491.1"/>
    <property type="molecule type" value="Genomic_DNA"/>
</dbReference>
<dbReference type="PROSITE" id="PS51257">
    <property type="entry name" value="PROKAR_LIPOPROTEIN"/>
    <property type="match status" value="1"/>
</dbReference>
<reference evidence="1 2" key="1">
    <citation type="submission" date="2014-07" db="EMBL/GenBank/DDBJ databases">
        <title>Draft Genome Sequence of Gephyronic Acid Producer, Cystobacter violaceus Strain Cb vi76.</title>
        <authorList>
            <person name="Stevens D.C."/>
            <person name="Young J."/>
            <person name="Carmichael R."/>
            <person name="Tan J."/>
            <person name="Taylor R.E."/>
        </authorList>
    </citation>
    <scope>NUCLEOTIDE SEQUENCE [LARGE SCALE GENOMIC DNA]</scope>
    <source>
        <strain evidence="1 2">Cb vi76</strain>
    </source>
</reference>
<evidence type="ECO:0000313" key="2">
    <source>
        <dbReference type="Proteomes" id="UP000028547"/>
    </source>
</evidence>
<organism evidence="1 2">
    <name type="scientific">Archangium violaceum Cb vi76</name>
    <dbReference type="NCBI Taxonomy" id="1406225"/>
    <lineage>
        <taxon>Bacteria</taxon>
        <taxon>Pseudomonadati</taxon>
        <taxon>Myxococcota</taxon>
        <taxon>Myxococcia</taxon>
        <taxon>Myxococcales</taxon>
        <taxon>Cystobacterineae</taxon>
        <taxon>Archangiaceae</taxon>
        <taxon>Archangium</taxon>
    </lineage>
</organism>
<evidence type="ECO:0000313" key="1">
    <source>
        <dbReference type="EMBL" id="KFA90491.1"/>
    </source>
</evidence>
<sequence length="464" mass="50214">MLSPRLSTVLVVLCLVTGCQCGGGGEVPTVPEKVVGHCVYMNRFSSLEECRDYVGEWTDEAAVEDCKDQGSTAVLGSACNLEERLGYCFLGGEDDRWTRISFPGVDAQKCGSMQRGCELFGGGVFDPAPVCGGQVQDSGGGTGLPTFQQPVLNCVDPKPGEPPGMSPGGKVCTWEMISGATELGRSFMDYASCDRVRTQRPYYPVPPAENAEREDARMGDAAYVAEANWVRSQIESTACVCCHSTRAPKGPSNWYVESPGNFLNSFNPRGLAMGAGWINTVGFGTYPREQNNGFSRAGPENPHDSIFVTTDPVRMMSFFESELFHRGYKREDFAGQTYGAGPLDEQRFYRPTLCENGEGVAADGTLSWRGGKARYVYVLEADATSPTVPPNLDLPTGTLWRIDVPTDGTPVSSGTVRYGVVPTGLSQRFPASGRPDSLVSGRTYYLYVLADLIVPITRCLFTLP</sequence>
<dbReference type="RefSeq" id="WP_043402224.1">
    <property type="nucleotide sequence ID" value="NZ_JPMI01000209.1"/>
</dbReference>
<evidence type="ECO:0008006" key="3">
    <source>
        <dbReference type="Google" id="ProtNLM"/>
    </source>
</evidence>
<gene>
    <name evidence="1" type="ORF">Q664_28295</name>
</gene>
<protein>
    <recommendedName>
        <fullName evidence="3">Proteinase inhibitor</fullName>
    </recommendedName>
</protein>
<proteinExistence type="predicted"/>
<name>A0A084SPV6_9BACT</name>
<comment type="caution">
    <text evidence="1">The sequence shown here is derived from an EMBL/GenBank/DDBJ whole genome shotgun (WGS) entry which is preliminary data.</text>
</comment>
<dbReference type="Proteomes" id="UP000028547">
    <property type="component" value="Unassembled WGS sequence"/>
</dbReference>